<gene>
    <name evidence="10" type="ORF">J3U87_12975</name>
</gene>
<sequence length="410" mass="45317">MATFYYKATNTSGKLETGQLEAGGKAQALAQLERKGLFPLSVTDKQNKSTEFNLQSFKVEDLLPINRISGKDVLDFTDKLATLLKSGLPLAKALALLIDTTSKEPLQDVIREVLKDVKAGNSFADSLAKHEKVFERLYVNMVRTGEAAGVLDQVLENVRNYLEARQNMRSYLVSAMIYPSILAFTGAGTVAVLVFFVLPRFQQVFDQVGQELPFITRLMVDATTFLSDYKWIILVLSLAAWFGFRHWKNSPEGALQWDVFKLKMPVLGNIFTQIEVNRFSNTLGILLNSSVSLLDAMSIAKEIANNRVFQRAMDPIIKGIKKGDGMSGPMTHTGVFPKMAVQLVTVGEETGTLGDMFIKIAGIYQSSLEKSIKRLLAMFEPVMILVMFVVVGMIVAAMLMAVTSLSTTSI</sequence>
<dbReference type="PANTHER" id="PTHR30012">
    <property type="entry name" value="GENERAL SECRETION PATHWAY PROTEIN"/>
    <property type="match status" value="1"/>
</dbReference>
<feature type="transmembrane region" description="Helical" evidence="8">
    <location>
        <begin position="382"/>
        <end position="402"/>
    </location>
</feature>
<feature type="transmembrane region" description="Helical" evidence="8">
    <location>
        <begin position="175"/>
        <end position="198"/>
    </location>
</feature>
<dbReference type="Pfam" id="PF00482">
    <property type="entry name" value="T2SSF"/>
    <property type="match status" value="2"/>
</dbReference>
<feature type="domain" description="Type II secretion system protein GspF" evidence="9">
    <location>
        <begin position="76"/>
        <end position="199"/>
    </location>
</feature>
<dbReference type="RefSeq" id="WP_237383463.1">
    <property type="nucleotide sequence ID" value="NZ_CP071793.1"/>
</dbReference>
<comment type="similarity">
    <text evidence="2">Belongs to the GSP F family.</text>
</comment>
<organism evidence="10 11">
    <name type="scientific">Sulfidibacter corallicola</name>
    <dbReference type="NCBI Taxonomy" id="2818388"/>
    <lineage>
        <taxon>Bacteria</taxon>
        <taxon>Pseudomonadati</taxon>
        <taxon>Acidobacteriota</taxon>
        <taxon>Holophagae</taxon>
        <taxon>Acanthopleuribacterales</taxon>
        <taxon>Acanthopleuribacteraceae</taxon>
        <taxon>Sulfidibacter</taxon>
    </lineage>
</organism>
<dbReference type="KEGG" id="scor:J3U87_12975"/>
<keyword evidence="3" id="KW-1003">Cell membrane</keyword>
<evidence type="ECO:0000256" key="2">
    <source>
        <dbReference type="ARBA" id="ARBA00005745"/>
    </source>
</evidence>
<accession>A0A8A4TV11</accession>
<dbReference type="Proteomes" id="UP000663929">
    <property type="component" value="Chromosome"/>
</dbReference>
<evidence type="ECO:0000259" key="9">
    <source>
        <dbReference type="Pfam" id="PF00482"/>
    </source>
</evidence>
<reference evidence="10" key="1">
    <citation type="submission" date="2021-03" db="EMBL/GenBank/DDBJ databases">
        <title>Acanthopleuribacteraceae sp. M133.</title>
        <authorList>
            <person name="Wang G."/>
        </authorList>
    </citation>
    <scope>NUCLEOTIDE SEQUENCE</scope>
    <source>
        <strain evidence="10">M133</strain>
    </source>
</reference>
<evidence type="ECO:0000256" key="8">
    <source>
        <dbReference type="SAM" id="Phobius"/>
    </source>
</evidence>
<keyword evidence="6 8" id="KW-1133">Transmembrane helix</keyword>
<dbReference type="PRINTS" id="PR00812">
    <property type="entry name" value="BCTERIALGSPF"/>
</dbReference>
<dbReference type="FunFam" id="1.20.81.30:FF:000001">
    <property type="entry name" value="Type II secretion system protein F"/>
    <property type="match status" value="1"/>
</dbReference>
<keyword evidence="11" id="KW-1185">Reference proteome</keyword>
<evidence type="ECO:0000256" key="5">
    <source>
        <dbReference type="ARBA" id="ARBA00022692"/>
    </source>
</evidence>
<evidence type="ECO:0000256" key="6">
    <source>
        <dbReference type="ARBA" id="ARBA00022989"/>
    </source>
</evidence>
<dbReference type="PANTHER" id="PTHR30012:SF0">
    <property type="entry name" value="TYPE II SECRETION SYSTEM PROTEIN F-RELATED"/>
    <property type="match status" value="1"/>
</dbReference>
<feature type="transmembrane region" description="Helical" evidence="8">
    <location>
        <begin position="229"/>
        <end position="247"/>
    </location>
</feature>
<dbReference type="GO" id="GO:0005886">
    <property type="term" value="C:plasma membrane"/>
    <property type="evidence" value="ECO:0007669"/>
    <property type="project" value="UniProtKB-SubCell"/>
</dbReference>
<comment type="subcellular location">
    <subcellularLocation>
        <location evidence="1">Cell inner membrane</location>
        <topology evidence="1">Multi-pass membrane protein</topology>
    </subcellularLocation>
</comment>
<name>A0A8A4TV11_SULCO</name>
<evidence type="ECO:0000256" key="7">
    <source>
        <dbReference type="ARBA" id="ARBA00023136"/>
    </source>
</evidence>
<dbReference type="InterPro" id="IPR003004">
    <property type="entry name" value="GspF/PilC"/>
</dbReference>
<evidence type="ECO:0000313" key="11">
    <source>
        <dbReference type="Proteomes" id="UP000663929"/>
    </source>
</evidence>
<protein>
    <submittedName>
        <fullName evidence="10">Type II secretion system F family protein</fullName>
    </submittedName>
</protein>
<dbReference type="EMBL" id="CP071793">
    <property type="protein sequence ID" value="QTD53360.1"/>
    <property type="molecule type" value="Genomic_DNA"/>
</dbReference>
<proteinExistence type="inferred from homology"/>
<evidence type="ECO:0000256" key="3">
    <source>
        <dbReference type="ARBA" id="ARBA00022475"/>
    </source>
</evidence>
<feature type="domain" description="Type II secretion system protein GspF" evidence="9">
    <location>
        <begin position="279"/>
        <end position="400"/>
    </location>
</feature>
<keyword evidence="4" id="KW-0997">Cell inner membrane</keyword>
<dbReference type="GO" id="GO:0015628">
    <property type="term" value="P:protein secretion by the type II secretion system"/>
    <property type="evidence" value="ECO:0007669"/>
    <property type="project" value="TreeGrafter"/>
</dbReference>
<dbReference type="AlphaFoldDB" id="A0A8A4TV11"/>
<keyword evidence="7 8" id="KW-0472">Membrane</keyword>
<evidence type="ECO:0000256" key="1">
    <source>
        <dbReference type="ARBA" id="ARBA00004429"/>
    </source>
</evidence>
<dbReference type="InterPro" id="IPR018076">
    <property type="entry name" value="T2SS_GspF_dom"/>
</dbReference>
<dbReference type="InterPro" id="IPR042094">
    <property type="entry name" value="T2SS_GspF_sf"/>
</dbReference>
<evidence type="ECO:0000313" key="10">
    <source>
        <dbReference type="EMBL" id="QTD53360.1"/>
    </source>
</evidence>
<evidence type="ECO:0000256" key="4">
    <source>
        <dbReference type="ARBA" id="ARBA00022519"/>
    </source>
</evidence>
<dbReference type="Gene3D" id="1.20.81.30">
    <property type="entry name" value="Type II secretion system (T2SS), domain F"/>
    <property type="match status" value="2"/>
</dbReference>
<keyword evidence="5 8" id="KW-0812">Transmembrane</keyword>